<name>A0A199VAH6_ANACO</name>
<organism evidence="2 3">
    <name type="scientific">Ananas comosus</name>
    <name type="common">Pineapple</name>
    <name type="synonym">Ananas ananas</name>
    <dbReference type="NCBI Taxonomy" id="4615"/>
    <lineage>
        <taxon>Eukaryota</taxon>
        <taxon>Viridiplantae</taxon>
        <taxon>Streptophyta</taxon>
        <taxon>Embryophyta</taxon>
        <taxon>Tracheophyta</taxon>
        <taxon>Spermatophyta</taxon>
        <taxon>Magnoliopsida</taxon>
        <taxon>Liliopsida</taxon>
        <taxon>Poales</taxon>
        <taxon>Bromeliaceae</taxon>
        <taxon>Bromelioideae</taxon>
        <taxon>Ananas</taxon>
    </lineage>
</organism>
<dbReference type="Proteomes" id="UP000092600">
    <property type="component" value="Unassembled WGS sequence"/>
</dbReference>
<dbReference type="EMBL" id="LSRQ01002588">
    <property type="protein sequence ID" value="OAY73790.1"/>
    <property type="molecule type" value="Genomic_DNA"/>
</dbReference>
<gene>
    <name evidence="2" type="ORF">ACMD2_07750</name>
</gene>
<evidence type="ECO:0000313" key="2">
    <source>
        <dbReference type="EMBL" id="OAY73790.1"/>
    </source>
</evidence>
<feature type="non-terminal residue" evidence="2">
    <location>
        <position position="381"/>
    </location>
</feature>
<feature type="non-terminal residue" evidence="2">
    <location>
        <position position="1"/>
    </location>
</feature>
<comment type="caution">
    <text evidence="2">The sequence shown here is derived from an EMBL/GenBank/DDBJ whole genome shotgun (WGS) entry which is preliminary data.</text>
</comment>
<proteinExistence type="predicted"/>
<dbReference type="AlphaFoldDB" id="A0A199VAH6"/>
<accession>A0A199VAH6</accession>
<evidence type="ECO:0000256" key="1">
    <source>
        <dbReference type="SAM" id="MobiDB-lite"/>
    </source>
</evidence>
<sequence length="381" mass="39806">FSFITRPSAARSSRASENSPSSIPSPTYQCTNALFAYMRSNLWSIRENTSATLVEFEIMHTALCTLARSPPGTTVVDPALEAGGAPVDKLDGALGLDGGNGSIDVLGDDVAAIHEAAGHVLAMAGVTLGHHGGRLKCAVRNLGHGELLMVGLLSRDNRGVGGEHEVDARVGNQIGLELCHIHIQGAIKSQRGRAAADVINGLIVEENCNISVLQKGVGGENTVVGLDDRGGDLRRGIHTKARASASANSIEDEKALKPSAVVGKLPDAVEAEINNLLANCKIEINNQIIILYQGITGIVATGEVVGGIFLAADELLGVEELAVGSGPHLIDHSGFQINKHSTGDMLPCTCLAEEGVECIITSTDSFIAGHLAIRLHCLQHK</sequence>
<dbReference type="STRING" id="4615.A0A199VAH6"/>
<evidence type="ECO:0000313" key="3">
    <source>
        <dbReference type="Proteomes" id="UP000092600"/>
    </source>
</evidence>
<feature type="region of interest" description="Disordered" evidence="1">
    <location>
        <begin position="1"/>
        <end position="25"/>
    </location>
</feature>
<reference evidence="2 3" key="1">
    <citation type="journal article" date="2016" name="DNA Res.">
        <title>The draft genome of MD-2 pineapple using hybrid error correction of long reads.</title>
        <authorList>
            <person name="Redwan R.M."/>
            <person name="Saidin A."/>
            <person name="Kumar S.V."/>
        </authorList>
    </citation>
    <scope>NUCLEOTIDE SEQUENCE [LARGE SCALE GENOMIC DNA]</scope>
    <source>
        <strain evidence="3">cv. MD2</strain>
        <tissue evidence="2">Leaf</tissue>
    </source>
</reference>
<protein>
    <submittedName>
        <fullName evidence="2">Uncharacterized protein</fullName>
    </submittedName>
</protein>